<name>A0A9N8ZXL1_FUNMO</name>
<evidence type="ECO:0000313" key="2">
    <source>
        <dbReference type="Proteomes" id="UP000789375"/>
    </source>
</evidence>
<dbReference type="EMBL" id="CAJVPP010000760">
    <property type="protein sequence ID" value="CAG8510084.1"/>
    <property type="molecule type" value="Genomic_DNA"/>
</dbReference>
<keyword evidence="2" id="KW-1185">Reference proteome</keyword>
<proteinExistence type="predicted"/>
<accession>A0A9N8ZXL1</accession>
<protein>
    <submittedName>
        <fullName evidence="1">5234_t:CDS:1</fullName>
    </submittedName>
</protein>
<comment type="caution">
    <text evidence="1">The sequence shown here is derived from an EMBL/GenBank/DDBJ whole genome shotgun (WGS) entry which is preliminary data.</text>
</comment>
<reference evidence="1" key="1">
    <citation type="submission" date="2021-06" db="EMBL/GenBank/DDBJ databases">
        <authorList>
            <person name="Kallberg Y."/>
            <person name="Tangrot J."/>
            <person name="Rosling A."/>
        </authorList>
    </citation>
    <scope>NUCLEOTIDE SEQUENCE</scope>
    <source>
        <strain evidence="1">87-6 pot B 2015</strain>
    </source>
</reference>
<gene>
    <name evidence="1" type="ORF">FMOSSE_LOCUS4490</name>
</gene>
<sequence length="66" mass="7990">MLKTIVQRNLQILDSDLDFDYTLNNDDERELIVILYEERLNRDYNDVLKTTCAIGRKRLCHGYRRK</sequence>
<organism evidence="1 2">
    <name type="scientific">Funneliformis mosseae</name>
    <name type="common">Endomycorrhizal fungus</name>
    <name type="synonym">Glomus mosseae</name>
    <dbReference type="NCBI Taxonomy" id="27381"/>
    <lineage>
        <taxon>Eukaryota</taxon>
        <taxon>Fungi</taxon>
        <taxon>Fungi incertae sedis</taxon>
        <taxon>Mucoromycota</taxon>
        <taxon>Glomeromycotina</taxon>
        <taxon>Glomeromycetes</taxon>
        <taxon>Glomerales</taxon>
        <taxon>Glomeraceae</taxon>
        <taxon>Funneliformis</taxon>
    </lineage>
</organism>
<dbReference type="Proteomes" id="UP000789375">
    <property type="component" value="Unassembled WGS sequence"/>
</dbReference>
<dbReference type="AlphaFoldDB" id="A0A9N8ZXL1"/>
<evidence type="ECO:0000313" key="1">
    <source>
        <dbReference type="EMBL" id="CAG8510084.1"/>
    </source>
</evidence>